<evidence type="ECO:0000313" key="1">
    <source>
        <dbReference type="EMBL" id="GLZ77687.1"/>
    </source>
</evidence>
<keyword evidence="2" id="KW-1185">Reference proteome</keyword>
<protein>
    <recommendedName>
        <fullName evidence="3">Excreted virulence factor EspC, type VII ESX diderm</fullName>
    </recommendedName>
</protein>
<dbReference type="EMBL" id="BSTX01000001">
    <property type="protein sequence ID" value="GLZ77687.1"/>
    <property type="molecule type" value="Genomic_DNA"/>
</dbReference>
<sequence length="128" mass="14115">MSDTLRADPAMLRYVAGRILGDQQLQFRPRFDELRDQLVEGTTDVDAAMDGRKNGCIYGRTPIGDYHDELRFEMLTMFEGLDRGMVAISNVLASVAEDFSAADAESAGRLTDAAQYFTEGEGSGKRPL</sequence>
<comment type="caution">
    <text evidence="1">The sequence shown here is derived from an EMBL/GenBank/DDBJ whole genome shotgun (WGS) entry which is preliminary data.</text>
</comment>
<name>A0A9W6SKX2_9ACTN</name>
<dbReference type="RefSeq" id="WP_285662781.1">
    <property type="nucleotide sequence ID" value="NZ_BSTX01000001.1"/>
</dbReference>
<organism evidence="1 2">
    <name type="scientific">Actinorhabdospora filicis</name>
    <dbReference type="NCBI Taxonomy" id="1785913"/>
    <lineage>
        <taxon>Bacteria</taxon>
        <taxon>Bacillati</taxon>
        <taxon>Actinomycetota</taxon>
        <taxon>Actinomycetes</taxon>
        <taxon>Micromonosporales</taxon>
        <taxon>Micromonosporaceae</taxon>
        <taxon>Actinorhabdospora</taxon>
    </lineage>
</organism>
<evidence type="ECO:0008006" key="3">
    <source>
        <dbReference type="Google" id="ProtNLM"/>
    </source>
</evidence>
<dbReference type="AlphaFoldDB" id="A0A9W6SKX2"/>
<dbReference type="Proteomes" id="UP001165079">
    <property type="component" value="Unassembled WGS sequence"/>
</dbReference>
<gene>
    <name evidence="1" type="ORF">Afil01_24940</name>
</gene>
<evidence type="ECO:0000313" key="2">
    <source>
        <dbReference type="Proteomes" id="UP001165079"/>
    </source>
</evidence>
<reference evidence="1" key="1">
    <citation type="submission" date="2023-03" db="EMBL/GenBank/DDBJ databases">
        <title>Actinorhabdospora filicis NBRC 111898.</title>
        <authorList>
            <person name="Ichikawa N."/>
            <person name="Sato H."/>
            <person name="Tonouchi N."/>
        </authorList>
    </citation>
    <scope>NUCLEOTIDE SEQUENCE</scope>
    <source>
        <strain evidence="1">NBRC 111898</strain>
    </source>
</reference>
<proteinExistence type="predicted"/>
<accession>A0A9W6SKX2</accession>